<keyword evidence="1" id="KW-0472">Membrane</keyword>
<dbReference type="eggNOG" id="ENOG5032HSI">
    <property type="taxonomic scope" value="Bacteria"/>
</dbReference>
<proteinExistence type="predicted"/>
<evidence type="ECO:0000313" key="2">
    <source>
        <dbReference type="EMBL" id="EAQ72693.1"/>
    </source>
</evidence>
<keyword evidence="1" id="KW-1133">Transmembrane helix</keyword>
<dbReference type="Proteomes" id="UP000000646">
    <property type="component" value="Chromosome"/>
</dbReference>
<gene>
    <name evidence="2" type="primary">ctsX</name>
    <name evidence="2" type="ordered locus">CJJ81176_1465</name>
</gene>
<keyword evidence="1" id="KW-0812">Transmembrane</keyword>
<evidence type="ECO:0000313" key="3">
    <source>
        <dbReference type="Proteomes" id="UP000000646"/>
    </source>
</evidence>
<reference evidence="3" key="1">
    <citation type="submission" date="2006-12" db="EMBL/GenBank/DDBJ databases">
        <authorList>
            <person name="Fouts D.E."/>
            <person name="Nelson K.E."/>
            <person name="Sebastian Y."/>
        </authorList>
    </citation>
    <scope>NUCLEOTIDE SEQUENCE [LARGE SCALE GENOMIC DNA]</scope>
    <source>
        <strain evidence="3">81-176</strain>
    </source>
</reference>
<accession>A0A0H3P9V6</accession>
<dbReference type="EMBL" id="CP000538">
    <property type="protein sequence ID" value="EAQ72693.1"/>
    <property type="molecule type" value="Genomic_DNA"/>
</dbReference>
<evidence type="ECO:0000256" key="1">
    <source>
        <dbReference type="SAM" id="Phobius"/>
    </source>
</evidence>
<protein>
    <submittedName>
        <fullName evidence="2">Transformation system protein</fullName>
    </submittedName>
</protein>
<feature type="transmembrane region" description="Helical" evidence="1">
    <location>
        <begin position="20"/>
        <end position="41"/>
    </location>
</feature>
<dbReference type="KEGG" id="cjj:CJJ81176_1465"/>
<sequence length="195" mass="23359">MQERIKELELRYKYFLLKKYLKYLLLIILISVIAFCFFVLMQKYNKQKNIYLQAIEHKKHLEQKILQAQILQEKNKISREKLYKELEEVKAVQENTHISKIEIDSKILNISDLKKSFYQNPSYEKALNLAKKYFDIKAYQKTIFWALKANELDKQKQDSWLIFAQAKRALGEEKEAQSALDAYINYYGLMELDGK</sequence>
<dbReference type="RefSeq" id="WP_002851370.1">
    <property type="nucleotide sequence ID" value="NC_008787.1"/>
</dbReference>
<organism evidence="2 3">
    <name type="scientific">Campylobacter jejuni subsp. jejuni serotype O:23/36 (strain 81-176)</name>
    <dbReference type="NCBI Taxonomy" id="354242"/>
    <lineage>
        <taxon>Bacteria</taxon>
        <taxon>Pseudomonadati</taxon>
        <taxon>Campylobacterota</taxon>
        <taxon>Epsilonproteobacteria</taxon>
        <taxon>Campylobacterales</taxon>
        <taxon>Campylobacteraceae</taxon>
        <taxon>Campylobacter</taxon>
    </lineage>
</organism>
<dbReference type="AlphaFoldDB" id="A0A0H3P9V6"/>
<dbReference type="HOGENOM" id="CLU_120360_0_0_7"/>
<name>A0A0H3P9V6_CAMJJ</name>